<keyword evidence="6" id="KW-0436">Ligase</keyword>
<sequence>MSTLRFKALETLPFKDFRKDNSVEIPAKLSELFCENVFSENTMREYLTKEAFQSIMDAIKKGTKIQRLIADQVAVAMKDWAMSKGVTHYTHWFQPLTGTTAEKHDSFFTPIEGGRAIERFSGNLLIQQEPDASSFPNGGIRNTFEARGYTAWDPTSPAFIMGTTLCIPSIFISYTGETLDYKAPLLRALNAVDEAATNVMQYFDKNVTKVTPTLGWEQEYFLVDSALYQSRPDLVLTGKTLLGHSPAKGQQLDDHYFGSIPTRVMNFMKELEIECMKLGIPVTTRHNEVAPNQFELAPMFEEVNVAVDHNSLLMDVMARIAHRHHFHILFHEKPFAGVNGSGKHNNWSLATDTGENLLSPGKNPKKNLQFLTFFVNAIKAVHEYADLLRASIASASNDHRLGANEAPPAIISVFIGSQLFRVLEELEKVTEGKLSPDEKTDLKLNVVGKIPEILLDNTDRNRTSPFAFTGNKFEIRAVGSSANCAESMTVMNTIAAKQLNDFKIEVDALIETGLKKDEAIFNVLREYIKQCKNIMFEGDGYSEDWAIEAEKRGLNNWKTTPEALKQEMNQKFVDLYEEIGIFNHREVEARNEIKLEKYSTVIDIEARVLSDIARNHIIPSALNYQNRLIENVKGLKEIFGDKEFKTLAKEQMSLITNISENVSKIKLGVEDLIKAREAAKAVTESQTQAEDYCNKVKPLFDIIRDASDDLEMMVDDELWPMTKYREMLFTR</sequence>
<dbReference type="EMBL" id="FUZE01000001">
    <property type="protein sequence ID" value="SKB38413.1"/>
    <property type="molecule type" value="Genomic_DNA"/>
</dbReference>
<comment type="similarity">
    <text evidence="1 2">Belongs to the glutamine synthetase family.</text>
</comment>
<dbReference type="InterPro" id="IPR022147">
    <property type="entry name" value="GSIII_N"/>
</dbReference>
<dbReference type="InterPro" id="IPR008146">
    <property type="entry name" value="Gln_synth_cat_dom"/>
</dbReference>
<dbReference type="InterPro" id="IPR027303">
    <property type="entry name" value="Gln_synth_gly_rich_site"/>
</dbReference>
<evidence type="ECO:0000313" key="7">
    <source>
        <dbReference type="Proteomes" id="UP000190669"/>
    </source>
</evidence>
<dbReference type="Proteomes" id="UP000190669">
    <property type="component" value="Unassembled WGS sequence"/>
</dbReference>
<keyword evidence="7" id="KW-1185">Reference proteome</keyword>
<evidence type="ECO:0000256" key="1">
    <source>
        <dbReference type="PROSITE-ProRule" id="PRU01330"/>
    </source>
</evidence>
<evidence type="ECO:0000313" key="8">
    <source>
        <dbReference type="Proteomes" id="UP000251937"/>
    </source>
</evidence>
<dbReference type="SMART" id="SM01230">
    <property type="entry name" value="Gln-synt_C"/>
    <property type="match status" value="1"/>
</dbReference>
<proteinExistence type="inferred from homology"/>
<dbReference type="PROSITE" id="PS51987">
    <property type="entry name" value="GS_CATALYTIC"/>
    <property type="match status" value="1"/>
</dbReference>
<organism evidence="6 8">
    <name type="scientific">Chryseobacterium balustinum</name>
    <dbReference type="NCBI Taxonomy" id="246"/>
    <lineage>
        <taxon>Bacteria</taxon>
        <taxon>Pseudomonadati</taxon>
        <taxon>Bacteroidota</taxon>
        <taxon>Flavobacteriia</taxon>
        <taxon>Flavobacteriales</taxon>
        <taxon>Weeksellaceae</taxon>
        <taxon>Chryseobacterium group</taxon>
        <taxon>Chryseobacterium</taxon>
    </lineage>
</organism>
<feature type="domain" description="GS beta-grasp" evidence="3">
    <location>
        <begin position="87"/>
        <end position="176"/>
    </location>
</feature>
<evidence type="ECO:0000313" key="6">
    <source>
        <dbReference type="EMBL" id="SQA87941.1"/>
    </source>
</evidence>
<dbReference type="Gene3D" id="3.30.590.10">
    <property type="entry name" value="Glutamine synthetase/guanido kinase, catalytic domain"/>
    <property type="match status" value="1"/>
</dbReference>
<dbReference type="PANTHER" id="PTHR42974">
    <property type="entry name" value="GLUTAMINE SYNTHETASE"/>
    <property type="match status" value="1"/>
</dbReference>
<evidence type="ECO:0000259" key="4">
    <source>
        <dbReference type="PROSITE" id="PS51987"/>
    </source>
</evidence>
<dbReference type="PROSITE" id="PS51986">
    <property type="entry name" value="GS_BETA_GRASP"/>
    <property type="match status" value="1"/>
</dbReference>
<feature type="domain" description="GS catalytic" evidence="4">
    <location>
        <begin position="181"/>
        <end position="617"/>
    </location>
</feature>
<dbReference type="InterPro" id="IPR040577">
    <property type="entry name" value="Gln-synt_C"/>
</dbReference>
<dbReference type="Proteomes" id="UP000251937">
    <property type="component" value="Unassembled WGS sequence"/>
</dbReference>
<gene>
    <name evidence="6" type="primary">glnA</name>
    <name evidence="6" type="ORF">NCTC11212_00813</name>
    <name evidence="5" type="ORF">SAMN05421800_101310</name>
</gene>
<reference evidence="5 7" key="1">
    <citation type="submission" date="2017-02" db="EMBL/GenBank/DDBJ databases">
        <authorList>
            <person name="Varghese N."/>
            <person name="Submissions S."/>
        </authorList>
    </citation>
    <scope>NUCLEOTIDE SEQUENCE [LARGE SCALE GENOMIC DNA]</scope>
    <source>
        <strain evidence="5 7">DSM 16775</strain>
    </source>
</reference>
<dbReference type="Pfam" id="PF12437">
    <property type="entry name" value="GSIII_N"/>
    <property type="match status" value="1"/>
</dbReference>
<dbReference type="RefSeq" id="WP_079463571.1">
    <property type="nucleotide sequence ID" value="NZ_CP033934.1"/>
</dbReference>
<evidence type="ECO:0000259" key="3">
    <source>
        <dbReference type="PROSITE" id="PS51986"/>
    </source>
</evidence>
<dbReference type="Pfam" id="PF18318">
    <property type="entry name" value="Gln-synt_C-ter"/>
    <property type="match status" value="1"/>
</dbReference>
<dbReference type="PROSITE" id="PS00181">
    <property type="entry name" value="GLNA_ATP"/>
    <property type="match status" value="1"/>
</dbReference>
<dbReference type="AlphaFoldDB" id="A0AAX2IIH2"/>
<dbReference type="EC" id="6.3.1.2" evidence="6"/>
<evidence type="ECO:0000256" key="2">
    <source>
        <dbReference type="RuleBase" id="RU000384"/>
    </source>
</evidence>
<dbReference type="Gene3D" id="1.20.120.1560">
    <property type="match status" value="1"/>
</dbReference>
<dbReference type="EMBL" id="UAVR01000006">
    <property type="protein sequence ID" value="SQA87941.1"/>
    <property type="molecule type" value="Genomic_DNA"/>
</dbReference>
<dbReference type="GO" id="GO:0004356">
    <property type="term" value="F:glutamine synthetase activity"/>
    <property type="evidence" value="ECO:0007669"/>
    <property type="project" value="UniProtKB-EC"/>
</dbReference>
<dbReference type="KEGG" id="cbp:EB354_19245"/>
<dbReference type="InterPro" id="IPR014746">
    <property type="entry name" value="Gln_synth/guanido_kin_cat_dom"/>
</dbReference>
<accession>A0AAX2IIH2</accession>
<dbReference type="SUPFAM" id="SSF55931">
    <property type="entry name" value="Glutamine synthetase/guanido kinase"/>
    <property type="match status" value="1"/>
</dbReference>
<dbReference type="Pfam" id="PF00120">
    <property type="entry name" value="Gln-synt_C"/>
    <property type="match status" value="1"/>
</dbReference>
<name>A0AAX2IIH2_9FLAO</name>
<dbReference type="PANTHER" id="PTHR42974:SF1">
    <property type="entry name" value="TYPE-3 GLUTAMINE SYNTHETASE"/>
    <property type="match status" value="1"/>
</dbReference>
<dbReference type="InterPro" id="IPR052725">
    <property type="entry name" value="GS_Type-3"/>
</dbReference>
<comment type="caution">
    <text evidence="6">The sequence shown here is derived from an EMBL/GenBank/DDBJ whole genome shotgun (WGS) entry which is preliminary data.</text>
</comment>
<dbReference type="GO" id="GO:0006542">
    <property type="term" value="P:glutamine biosynthetic process"/>
    <property type="evidence" value="ECO:0007669"/>
    <property type="project" value="InterPro"/>
</dbReference>
<protein>
    <submittedName>
        <fullName evidence="6">Glutamine synthetase</fullName>
        <ecNumber evidence="6">6.3.1.2</ecNumber>
    </submittedName>
</protein>
<dbReference type="InterPro" id="IPR008147">
    <property type="entry name" value="Gln_synt_N"/>
</dbReference>
<reference evidence="6 8" key="2">
    <citation type="submission" date="2018-06" db="EMBL/GenBank/DDBJ databases">
        <authorList>
            <consortium name="Pathogen Informatics"/>
            <person name="Doyle S."/>
        </authorList>
    </citation>
    <scope>NUCLEOTIDE SEQUENCE [LARGE SCALE GENOMIC DNA]</scope>
    <source>
        <strain evidence="6 8">NCTC11212</strain>
    </source>
</reference>
<evidence type="ECO:0000313" key="5">
    <source>
        <dbReference type="EMBL" id="SKB38413.1"/>
    </source>
</evidence>